<dbReference type="RefSeq" id="XP_060429259.1">
    <property type="nucleotide sequence ID" value="XM_060579518.1"/>
</dbReference>
<accession>A0AAJ0AP44</accession>
<organism evidence="2 3">
    <name type="scientific">Colletotrichum godetiae</name>
    <dbReference type="NCBI Taxonomy" id="1209918"/>
    <lineage>
        <taxon>Eukaryota</taxon>
        <taxon>Fungi</taxon>
        <taxon>Dikarya</taxon>
        <taxon>Ascomycota</taxon>
        <taxon>Pezizomycotina</taxon>
        <taxon>Sordariomycetes</taxon>
        <taxon>Hypocreomycetidae</taxon>
        <taxon>Glomerellales</taxon>
        <taxon>Glomerellaceae</taxon>
        <taxon>Colletotrichum</taxon>
        <taxon>Colletotrichum acutatum species complex</taxon>
    </lineage>
</organism>
<keyword evidence="3" id="KW-1185">Reference proteome</keyword>
<dbReference type="AlphaFoldDB" id="A0AAJ0AP44"/>
<keyword evidence="1" id="KW-0732">Signal</keyword>
<gene>
    <name evidence="2" type="ORF">BDP55DRAFT_729031</name>
</gene>
<sequence length="106" mass="10956">MKFCISTLVTFITTAIAANCSGGAPKPNAPYKNRAAELCRACGPAGACANKVTSGGGVVCSMTVPRTKQTLYCEEAMSDILGQCISGGHSGGNRKCVSEFYECHAI</sequence>
<evidence type="ECO:0000313" key="3">
    <source>
        <dbReference type="Proteomes" id="UP001224890"/>
    </source>
</evidence>
<proteinExistence type="predicted"/>
<dbReference type="EMBL" id="JAHMHR010000022">
    <property type="protein sequence ID" value="KAK1675256.1"/>
    <property type="molecule type" value="Genomic_DNA"/>
</dbReference>
<dbReference type="GeneID" id="85464044"/>
<dbReference type="Proteomes" id="UP001224890">
    <property type="component" value="Unassembled WGS sequence"/>
</dbReference>
<comment type="caution">
    <text evidence="2">The sequence shown here is derived from an EMBL/GenBank/DDBJ whole genome shotgun (WGS) entry which is preliminary data.</text>
</comment>
<name>A0AAJ0AP44_9PEZI</name>
<feature type="signal peptide" evidence="1">
    <location>
        <begin position="1"/>
        <end position="17"/>
    </location>
</feature>
<feature type="chain" id="PRO_5042475588" evidence="1">
    <location>
        <begin position="18"/>
        <end position="106"/>
    </location>
</feature>
<evidence type="ECO:0000313" key="2">
    <source>
        <dbReference type="EMBL" id="KAK1675256.1"/>
    </source>
</evidence>
<protein>
    <submittedName>
        <fullName evidence="2">Uncharacterized protein</fullName>
    </submittedName>
</protein>
<reference evidence="2" key="1">
    <citation type="submission" date="2021-06" db="EMBL/GenBank/DDBJ databases">
        <title>Comparative genomics, transcriptomics and evolutionary studies reveal genomic signatures of adaptation to plant cell wall in hemibiotrophic fungi.</title>
        <authorList>
            <consortium name="DOE Joint Genome Institute"/>
            <person name="Baroncelli R."/>
            <person name="Diaz J.F."/>
            <person name="Benocci T."/>
            <person name="Peng M."/>
            <person name="Battaglia E."/>
            <person name="Haridas S."/>
            <person name="Andreopoulos W."/>
            <person name="Labutti K."/>
            <person name="Pangilinan J."/>
            <person name="Floch G.L."/>
            <person name="Makela M.R."/>
            <person name="Henrissat B."/>
            <person name="Grigoriev I.V."/>
            <person name="Crouch J.A."/>
            <person name="De Vries R.P."/>
            <person name="Sukno S.A."/>
            <person name="Thon M.R."/>
        </authorList>
    </citation>
    <scope>NUCLEOTIDE SEQUENCE</scope>
    <source>
        <strain evidence="2">CBS 193.32</strain>
    </source>
</reference>
<evidence type="ECO:0000256" key="1">
    <source>
        <dbReference type="SAM" id="SignalP"/>
    </source>
</evidence>